<accession>A0A918NKB6</accession>
<dbReference type="Proteomes" id="UP000600865">
    <property type="component" value="Unassembled WGS sequence"/>
</dbReference>
<dbReference type="PANTHER" id="PTHR12919">
    <property type="entry name" value="30S RIBOSOMAL PROTEIN S16"/>
    <property type="match status" value="1"/>
</dbReference>
<feature type="region of interest" description="Disordered" evidence="4">
    <location>
        <begin position="105"/>
        <end position="157"/>
    </location>
</feature>
<reference evidence="5 6" key="1">
    <citation type="journal article" date="2014" name="Int. J. Syst. Evol. Microbiol.">
        <title>Complete genome sequence of Corynebacterium casei LMG S-19264T (=DSM 44701T), isolated from a smear-ripened cheese.</title>
        <authorList>
            <consortium name="US DOE Joint Genome Institute (JGI-PGF)"/>
            <person name="Walter F."/>
            <person name="Albersmeier A."/>
            <person name="Kalinowski J."/>
            <person name="Ruckert C."/>
        </authorList>
    </citation>
    <scope>NUCLEOTIDE SEQUENCE [LARGE SCALE GENOMIC DNA]</scope>
    <source>
        <strain evidence="5 6">KCTC 23968</strain>
    </source>
</reference>
<keyword evidence="2 3" id="KW-0687">Ribonucleoprotein</keyword>
<name>A0A918NKB6_9PROT</name>
<dbReference type="HAMAP" id="MF_00385">
    <property type="entry name" value="Ribosomal_bS16"/>
    <property type="match status" value="1"/>
</dbReference>
<keyword evidence="6" id="KW-1185">Reference proteome</keyword>
<comment type="caution">
    <text evidence="5">The sequence shown here is derived from an EMBL/GenBank/DDBJ whole genome shotgun (WGS) entry which is preliminary data.</text>
</comment>
<dbReference type="NCBIfam" id="TIGR00002">
    <property type="entry name" value="S16"/>
    <property type="match status" value="1"/>
</dbReference>
<organism evidence="5 6">
    <name type="scientific">Litorimonas cladophorae</name>
    <dbReference type="NCBI Taxonomy" id="1220491"/>
    <lineage>
        <taxon>Bacteria</taxon>
        <taxon>Pseudomonadati</taxon>
        <taxon>Pseudomonadota</taxon>
        <taxon>Alphaproteobacteria</taxon>
        <taxon>Maricaulales</taxon>
        <taxon>Robiginitomaculaceae</taxon>
    </lineage>
</organism>
<feature type="compositionally biased region" description="Basic and acidic residues" evidence="4">
    <location>
        <begin position="105"/>
        <end position="132"/>
    </location>
</feature>
<gene>
    <name evidence="3" type="primary">rpsP</name>
    <name evidence="5" type="ORF">GCM10011309_26270</name>
</gene>
<dbReference type="GO" id="GO:0006412">
    <property type="term" value="P:translation"/>
    <property type="evidence" value="ECO:0007669"/>
    <property type="project" value="UniProtKB-UniRule"/>
</dbReference>
<dbReference type="InterPro" id="IPR000307">
    <property type="entry name" value="Ribosomal_bS16"/>
</dbReference>
<dbReference type="Gene3D" id="3.30.1320.10">
    <property type="match status" value="1"/>
</dbReference>
<dbReference type="Pfam" id="PF00886">
    <property type="entry name" value="Ribosomal_S16"/>
    <property type="match status" value="1"/>
</dbReference>
<protein>
    <recommendedName>
        <fullName evidence="3">Small ribosomal subunit protein bS16</fullName>
    </recommendedName>
</protein>
<evidence type="ECO:0000313" key="5">
    <source>
        <dbReference type="EMBL" id="GGX74840.1"/>
    </source>
</evidence>
<feature type="compositionally biased region" description="Low complexity" evidence="4">
    <location>
        <begin position="133"/>
        <end position="157"/>
    </location>
</feature>
<dbReference type="RefSeq" id="WP_189586982.1">
    <property type="nucleotide sequence ID" value="NZ_BMYV01000003.1"/>
</dbReference>
<dbReference type="GO" id="GO:0003735">
    <property type="term" value="F:structural constituent of ribosome"/>
    <property type="evidence" value="ECO:0007669"/>
    <property type="project" value="InterPro"/>
</dbReference>
<proteinExistence type="inferred from homology"/>
<evidence type="ECO:0000256" key="3">
    <source>
        <dbReference type="HAMAP-Rule" id="MF_00385"/>
    </source>
</evidence>
<evidence type="ECO:0000256" key="2">
    <source>
        <dbReference type="ARBA" id="ARBA00023274"/>
    </source>
</evidence>
<dbReference type="PROSITE" id="PS00732">
    <property type="entry name" value="RIBOSOMAL_S16"/>
    <property type="match status" value="1"/>
</dbReference>
<dbReference type="GO" id="GO:0015935">
    <property type="term" value="C:small ribosomal subunit"/>
    <property type="evidence" value="ECO:0007669"/>
    <property type="project" value="TreeGrafter"/>
</dbReference>
<evidence type="ECO:0000313" key="6">
    <source>
        <dbReference type="Proteomes" id="UP000600865"/>
    </source>
</evidence>
<dbReference type="PANTHER" id="PTHR12919:SF20">
    <property type="entry name" value="SMALL RIBOSOMAL SUBUNIT PROTEIN BS16M"/>
    <property type="match status" value="1"/>
</dbReference>
<dbReference type="GO" id="GO:0005737">
    <property type="term" value="C:cytoplasm"/>
    <property type="evidence" value="ECO:0007669"/>
    <property type="project" value="UniProtKB-ARBA"/>
</dbReference>
<dbReference type="InterPro" id="IPR023803">
    <property type="entry name" value="Ribosomal_bS16_dom_sf"/>
</dbReference>
<dbReference type="AlphaFoldDB" id="A0A918NKB6"/>
<comment type="similarity">
    <text evidence="3">Belongs to the bacterial ribosomal protein bS16 family.</text>
</comment>
<evidence type="ECO:0000256" key="4">
    <source>
        <dbReference type="SAM" id="MobiDB-lite"/>
    </source>
</evidence>
<evidence type="ECO:0000256" key="1">
    <source>
        <dbReference type="ARBA" id="ARBA00022980"/>
    </source>
</evidence>
<sequence length="157" mass="17114">MAVKLRLARHGAKKRPYYRIVAADVRAPRDGRFIEQVGAYNPMLAKDDEMRVQLDVEKVQAWLKKGARPTERVARFLGAAGLWEWKAGNNPEKGKPGEKALERIEERKEKAEARAAAEAEAKEAAAEAKKAADAAAKAAAEAPAEEAPAAEETPAEE</sequence>
<keyword evidence="1 3" id="KW-0689">Ribosomal protein</keyword>
<dbReference type="InterPro" id="IPR020592">
    <property type="entry name" value="Ribosomal_bS16_CS"/>
</dbReference>
<dbReference type="EMBL" id="BMYV01000003">
    <property type="protein sequence ID" value="GGX74840.1"/>
    <property type="molecule type" value="Genomic_DNA"/>
</dbReference>
<dbReference type="SUPFAM" id="SSF54565">
    <property type="entry name" value="Ribosomal protein S16"/>
    <property type="match status" value="1"/>
</dbReference>